<accession>A0AAW5RF93</accession>
<reference evidence="2" key="1">
    <citation type="submission" date="2021-06" db="EMBL/GenBank/DDBJ databases">
        <title>Propagation of a rapidly emergent carbapenem-resistant Acinetobacter baumannii lineage by various extra-hospital transmission networks.</title>
        <authorList>
            <person name="Calix J."/>
        </authorList>
    </citation>
    <scope>NUCLEOTIDE SEQUENCE</scope>
    <source>
        <strain evidence="2">WU_MDCI_Aw63</strain>
    </source>
</reference>
<dbReference type="InterPro" id="IPR046847">
    <property type="entry name" value="Xre-like_HTH"/>
</dbReference>
<feature type="domain" description="Antitoxin Xre-like helix-turn-helix" evidence="1">
    <location>
        <begin position="15"/>
        <end position="68"/>
    </location>
</feature>
<dbReference type="EMBL" id="JAHPRE010000063">
    <property type="protein sequence ID" value="MCU4397966.1"/>
    <property type="molecule type" value="Genomic_DNA"/>
</dbReference>
<sequence>MKMNITQSNVNPKVVLAKALLNTADQLGLKQAQVASVIGVHRSSISRLKAKPILDSATKQGELALLLIGIYRAVYALNGGDPEWIHHFMNSYNDTTREVPIKQIQNIYGWVMVLRVVVRTLKESNILILIYE</sequence>
<dbReference type="InterPro" id="IPR010982">
    <property type="entry name" value="Lambda_DNA-bd_dom_sf"/>
</dbReference>
<dbReference type="GO" id="GO:0003677">
    <property type="term" value="F:DNA binding"/>
    <property type="evidence" value="ECO:0007669"/>
    <property type="project" value="InterPro"/>
</dbReference>
<organism evidence="2 3">
    <name type="scientific">Acinetobacter junii</name>
    <dbReference type="NCBI Taxonomy" id="40215"/>
    <lineage>
        <taxon>Bacteria</taxon>
        <taxon>Pseudomonadati</taxon>
        <taxon>Pseudomonadota</taxon>
        <taxon>Gammaproteobacteria</taxon>
        <taxon>Moraxellales</taxon>
        <taxon>Moraxellaceae</taxon>
        <taxon>Acinetobacter</taxon>
    </lineage>
</organism>
<proteinExistence type="predicted"/>
<protein>
    <submittedName>
        <fullName evidence="2">Helix-turn-helix transcriptional regulator</fullName>
    </submittedName>
</protein>
<gene>
    <name evidence="2" type="ORF">KTH64_13630</name>
</gene>
<dbReference type="SUPFAM" id="SSF47413">
    <property type="entry name" value="lambda repressor-like DNA-binding domains"/>
    <property type="match status" value="1"/>
</dbReference>
<dbReference type="Gene3D" id="1.10.260.40">
    <property type="entry name" value="lambda repressor-like DNA-binding domains"/>
    <property type="match status" value="1"/>
</dbReference>
<dbReference type="AlphaFoldDB" id="A0AAW5RF93"/>
<evidence type="ECO:0000313" key="2">
    <source>
        <dbReference type="EMBL" id="MCU4397966.1"/>
    </source>
</evidence>
<dbReference type="Proteomes" id="UP001208534">
    <property type="component" value="Unassembled WGS sequence"/>
</dbReference>
<evidence type="ECO:0000259" key="1">
    <source>
        <dbReference type="Pfam" id="PF20432"/>
    </source>
</evidence>
<comment type="caution">
    <text evidence="2">The sequence shown here is derived from an EMBL/GenBank/DDBJ whole genome shotgun (WGS) entry which is preliminary data.</text>
</comment>
<name>A0AAW5RF93_ACIJU</name>
<dbReference type="Pfam" id="PF20432">
    <property type="entry name" value="Xre-like-HTH"/>
    <property type="match status" value="1"/>
</dbReference>
<evidence type="ECO:0000313" key="3">
    <source>
        <dbReference type="Proteomes" id="UP001208534"/>
    </source>
</evidence>